<dbReference type="PROSITE" id="PS51635">
    <property type="entry name" value="PNPLA"/>
    <property type="match status" value="1"/>
</dbReference>
<sequence>MKRRDFLSSASALAALSALAACTQVEPKPDVAPNPPLQPQVAPRPKPRLGLALGGGAARGFAHIGVIKVLEAQGIVPDVIAGTSAGAVVGTLYAGGFDAIELHQLANRMEESSFTDWVIFDRGFLKGEVIERFVNKELGNRPLEGLKRRMGVVATDLASGEMAVFTAGNAGVAVRASASIPAVFAPVVIRGREFVDGGLVSPVPVRAARQMGADIVVAVDISAKPSGKKNQGTVDMLLDTMAIMGHTIGETELLGADVIIRPDIRGLPATNFQQRQEAILQGERAALAALPRIREKLAVR</sequence>
<evidence type="ECO:0000256" key="5">
    <source>
        <dbReference type="SAM" id="SignalP"/>
    </source>
</evidence>
<evidence type="ECO:0000259" key="6">
    <source>
        <dbReference type="PROSITE" id="PS51635"/>
    </source>
</evidence>
<proteinExistence type="predicted"/>
<evidence type="ECO:0000256" key="2">
    <source>
        <dbReference type="ARBA" id="ARBA00022963"/>
    </source>
</evidence>
<evidence type="ECO:0000256" key="3">
    <source>
        <dbReference type="ARBA" id="ARBA00023098"/>
    </source>
</evidence>
<feature type="short sequence motif" description="GXSXG" evidence="4">
    <location>
        <begin position="82"/>
        <end position="86"/>
    </location>
</feature>
<feature type="short sequence motif" description="DGA/G" evidence="4">
    <location>
        <begin position="196"/>
        <end position="198"/>
    </location>
</feature>
<keyword evidence="2 4" id="KW-0442">Lipid degradation</keyword>
<gene>
    <name evidence="7" type="ORF">GCM10025770_38770</name>
</gene>
<evidence type="ECO:0000256" key="4">
    <source>
        <dbReference type="PROSITE-ProRule" id="PRU01161"/>
    </source>
</evidence>
<protein>
    <submittedName>
        <fullName evidence="7">Patatin-like phospholipase family protein</fullName>
    </submittedName>
</protein>
<dbReference type="Pfam" id="PF01734">
    <property type="entry name" value="Patatin"/>
    <property type="match status" value="1"/>
</dbReference>
<dbReference type="PANTHER" id="PTHR14226:SF76">
    <property type="entry name" value="NTE FAMILY PROTEIN RSSA"/>
    <property type="match status" value="1"/>
</dbReference>
<organism evidence="7 8">
    <name type="scientific">Viridibacterium curvum</name>
    <dbReference type="NCBI Taxonomy" id="1101404"/>
    <lineage>
        <taxon>Bacteria</taxon>
        <taxon>Pseudomonadati</taxon>
        <taxon>Pseudomonadota</taxon>
        <taxon>Betaproteobacteria</taxon>
        <taxon>Rhodocyclales</taxon>
        <taxon>Rhodocyclaceae</taxon>
        <taxon>Viridibacterium</taxon>
    </lineage>
</organism>
<dbReference type="EMBL" id="BAABLD010000017">
    <property type="protein sequence ID" value="GAA5172489.1"/>
    <property type="molecule type" value="Genomic_DNA"/>
</dbReference>
<feature type="domain" description="PNPLA" evidence="6">
    <location>
        <begin position="51"/>
        <end position="209"/>
    </location>
</feature>
<dbReference type="PANTHER" id="PTHR14226">
    <property type="entry name" value="NEUROPATHY TARGET ESTERASE/SWISS CHEESE D.MELANOGASTER"/>
    <property type="match status" value="1"/>
</dbReference>
<feature type="active site" description="Nucleophile" evidence="4">
    <location>
        <position position="84"/>
    </location>
</feature>
<dbReference type="RefSeq" id="WP_345534771.1">
    <property type="nucleotide sequence ID" value="NZ_BAABLD010000017.1"/>
</dbReference>
<dbReference type="CDD" id="cd07205">
    <property type="entry name" value="Pat_PNPLA6_PNPLA7_NTE1_like"/>
    <property type="match status" value="1"/>
</dbReference>
<dbReference type="InterPro" id="IPR050301">
    <property type="entry name" value="NTE"/>
</dbReference>
<keyword evidence="5" id="KW-0732">Signal</keyword>
<dbReference type="Gene3D" id="3.40.1090.10">
    <property type="entry name" value="Cytosolic phospholipase A2 catalytic domain"/>
    <property type="match status" value="2"/>
</dbReference>
<dbReference type="InterPro" id="IPR002641">
    <property type="entry name" value="PNPLA_dom"/>
</dbReference>
<reference evidence="8" key="1">
    <citation type="journal article" date="2019" name="Int. J. Syst. Evol. Microbiol.">
        <title>The Global Catalogue of Microorganisms (GCM) 10K type strain sequencing project: providing services to taxonomists for standard genome sequencing and annotation.</title>
        <authorList>
            <consortium name="The Broad Institute Genomics Platform"/>
            <consortium name="The Broad Institute Genome Sequencing Center for Infectious Disease"/>
            <person name="Wu L."/>
            <person name="Ma J."/>
        </authorList>
    </citation>
    <scope>NUCLEOTIDE SEQUENCE [LARGE SCALE GENOMIC DNA]</scope>
    <source>
        <strain evidence="8">JCM 18715</strain>
    </source>
</reference>
<feature type="chain" id="PRO_5045911918" evidence="5">
    <location>
        <begin position="21"/>
        <end position="300"/>
    </location>
</feature>
<name>A0ABP9R700_9RHOO</name>
<dbReference type="PROSITE" id="PS51257">
    <property type="entry name" value="PROKAR_LIPOPROTEIN"/>
    <property type="match status" value="1"/>
</dbReference>
<keyword evidence="8" id="KW-1185">Reference proteome</keyword>
<accession>A0ABP9R700</accession>
<evidence type="ECO:0000313" key="8">
    <source>
        <dbReference type="Proteomes" id="UP001500547"/>
    </source>
</evidence>
<feature type="signal peptide" evidence="5">
    <location>
        <begin position="1"/>
        <end position="20"/>
    </location>
</feature>
<evidence type="ECO:0000256" key="1">
    <source>
        <dbReference type="ARBA" id="ARBA00022801"/>
    </source>
</evidence>
<dbReference type="SUPFAM" id="SSF52151">
    <property type="entry name" value="FabD/lysophospholipase-like"/>
    <property type="match status" value="1"/>
</dbReference>
<dbReference type="InterPro" id="IPR016035">
    <property type="entry name" value="Acyl_Trfase/lysoPLipase"/>
</dbReference>
<comment type="caution">
    <text evidence="4">Lacks conserved residue(s) required for the propagation of feature annotation.</text>
</comment>
<comment type="caution">
    <text evidence="7">The sequence shown here is derived from an EMBL/GenBank/DDBJ whole genome shotgun (WGS) entry which is preliminary data.</text>
</comment>
<evidence type="ECO:0000313" key="7">
    <source>
        <dbReference type="EMBL" id="GAA5172489.1"/>
    </source>
</evidence>
<keyword evidence="3 4" id="KW-0443">Lipid metabolism</keyword>
<dbReference type="Proteomes" id="UP001500547">
    <property type="component" value="Unassembled WGS sequence"/>
</dbReference>
<feature type="active site" description="Proton acceptor" evidence="4">
    <location>
        <position position="196"/>
    </location>
</feature>
<keyword evidence="1 4" id="KW-0378">Hydrolase</keyword>